<dbReference type="AlphaFoldDB" id="A0AAE3VAZ3"/>
<evidence type="ECO:0000313" key="1">
    <source>
        <dbReference type="EMBL" id="MDQ0152944.1"/>
    </source>
</evidence>
<dbReference type="Proteomes" id="UP001241537">
    <property type="component" value="Unassembled WGS sequence"/>
</dbReference>
<reference evidence="1" key="1">
    <citation type="submission" date="2023-07" db="EMBL/GenBank/DDBJ databases">
        <title>Genomic Encyclopedia of Type Strains, Phase IV (KMG-IV): sequencing the most valuable type-strain genomes for metagenomic binning, comparative biology and taxonomic classification.</title>
        <authorList>
            <person name="Goeker M."/>
        </authorList>
    </citation>
    <scope>NUCLEOTIDE SEQUENCE</scope>
    <source>
        <strain evidence="1">DSM 19659</strain>
    </source>
</reference>
<sequence length="117" mass="13742">MSRGNLFKANGIEPEELLPGMFCIGSNVYKHDDGEIGYSEYLYYGPHLRLIRIIRSYPPTKTFEDKSFYSAREFKEEYANFLDSLVGRARKKPEEEEARQDFCRLIGFKVKKDEKNN</sequence>
<comment type="caution">
    <text evidence="1">The sequence shown here is derived from an EMBL/GenBank/DDBJ whole genome shotgun (WGS) entry which is preliminary data.</text>
</comment>
<evidence type="ECO:0000313" key="2">
    <source>
        <dbReference type="Proteomes" id="UP001241537"/>
    </source>
</evidence>
<accession>A0AAE3VAZ3</accession>
<name>A0AAE3VAZ3_9FIRM</name>
<keyword evidence="2" id="KW-1185">Reference proteome</keyword>
<dbReference type="RefSeq" id="WP_307254911.1">
    <property type="nucleotide sequence ID" value="NZ_JAUSTO010000009.1"/>
</dbReference>
<protein>
    <submittedName>
        <fullName evidence="1">Uncharacterized protein</fullName>
    </submittedName>
</protein>
<organism evidence="1 2">
    <name type="scientific">Moryella indoligenes</name>
    <dbReference type="NCBI Taxonomy" id="371674"/>
    <lineage>
        <taxon>Bacteria</taxon>
        <taxon>Bacillati</taxon>
        <taxon>Bacillota</taxon>
        <taxon>Clostridia</taxon>
        <taxon>Lachnospirales</taxon>
        <taxon>Lachnospiraceae</taxon>
        <taxon>Moryella</taxon>
    </lineage>
</organism>
<dbReference type="EMBL" id="JAUSTO010000009">
    <property type="protein sequence ID" value="MDQ0152944.1"/>
    <property type="molecule type" value="Genomic_DNA"/>
</dbReference>
<gene>
    <name evidence="1" type="ORF">J2S20_001645</name>
</gene>
<proteinExistence type="predicted"/>